<feature type="transmembrane region" description="Helical" evidence="5">
    <location>
        <begin position="74"/>
        <end position="92"/>
    </location>
</feature>
<accession>A0A3N5BJC5</accession>
<evidence type="ECO:0000256" key="2">
    <source>
        <dbReference type="ARBA" id="ARBA00022692"/>
    </source>
</evidence>
<dbReference type="PANTHER" id="PTHR35529">
    <property type="entry name" value="MANGANESE EFFLUX PUMP MNTP-RELATED"/>
    <property type="match status" value="1"/>
</dbReference>
<dbReference type="OrthoDB" id="1679205at2"/>
<dbReference type="NCBIfam" id="TIGR02840">
    <property type="entry name" value="spore_YtaF"/>
    <property type="match status" value="1"/>
</dbReference>
<reference evidence="6 7" key="1">
    <citation type="submission" date="2018-11" db="EMBL/GenBank/DDBJ databases">
        <title>Genomic Encyclopedia of Type Strains, Phase IV (KMG-IV): sequencing the most valuable type-strain genomes for metagenomic binning, comparative biology and taxonomic classification.</title>
        <authorList>
            <person name="Goeker M."/>
        </authorList>
    </citation>
    <scope>NUCLEOTIDE SEQUENCE [LARGE SCALE GENOMIC DNA]</scope>
    <source>
        <strain evidence="6 7">DSM 18090</strain>
    </source>
</reference>
<keyword evidence="3 5" id="KW-1133">Transmembrane helix</keyword>
<keyword evidence="4 5" id="KW-0472">Membrane</keyword>
<evidence type="ECO:0000256" key="3">
    <source>
        <dbReference type="ARBA" id="ARBA00022989"/>
    </source>
</evidence>
<dbReference type="Pfam" id="PF02659">
    <property type="entry name" value="Mntp"/>
    <property type="match status" value="2"/>
</dbReference>
<dbReference type="Proteomes" id="UP000276443">
    <property type="component" value="Unassembled WGS sequence"/>
</dbReference>
<evidence type="ECO:0000256" key="5">
    <source>
        <dbReference type="SAM" id="Phobius"/>
    </source>
</evidence>
<dbReference type="EMBL" id="RKRF01000007">
    <property type="protein sequence ID" value="RPF55390.1"/>
    <property type="molecule type" value="Genomic_DNA"/>
</dbReference>
<comment type="caution">
    <text evidence="6">The sequence shown here is derived from an EMBL/GenBank/DDBJ whole genome shotgun (WGS) entry which is preliminary data.</text>
</comment>
<keyword evidence="1" id="KW-1003">Cell membrane</keyword>
<evidence type="ECO:0000256" key="4">
    <source>
        <dbReference type="ARBA" id="ARBA00023136"/>
    </source>
</evidence>
<protein>
    <submittedName>
        <fullName evidence="6">Putative sporulation protein YtaF</fullName>
    </submittedName>
</protein>
<dbReference type="RefSeq" id="WP_124219056.1">
    <property type="nucleotide sequence ID" value="NZ_RKRF01000007.1"/>
</dbReference>
<feature type="transmembrane region" description="Helical" evidence="5">
    <location>
        <begin position="43"/>
        <end position="68"/>
    </location>
</feature>
<evidence type="ECO:0000256" key="1">
    <source>
        <dbReference type="ARBA" id="ARBA00022475"/>
    </source>
</evidence>
<evidence type="ECO:0000313" key="7">
    <source>
        <dbReference type="Proteomes" id="UP000276443"/>
    </source>
</evidence>
<organism evidence="6 7">
    <name type="scientific">Aquisalibacillus elongatus</name>
    <dbReference type="NCBI Taxonomy" id="485577"/>
    <lineage>
        <taxon>Bacteria</taxon>
        <taxon>Bacillati</taxon>
        <taxon>Bacillota</taxon>
        <taxon>Bacilli</taxon>
        <taxon>Bacillales</taxon>
        <taxon>Bacillaceae</taxon>
        <taxon>Aquisalibacillus</taxon>
    </lineage>
</organism>
<feature type="transmembrane region" description="Helical" evidence="5">
    <location>
        <begin position="197"/>
        <end position="214"/>
    </location>
</feature>
<feature type="transmembrane region" description="Helical" evidence="5">
    <location>
        <begin position="6"/>
        <end position="31"/>
    </location>
</feature>
<name>A0A3N5BJC5_9BACI</name>
<proteinExistence type="predicted"/>
<keyword evidence="2 5" id="KW-0812">Transmembrane</keyword>
<dbReference type="PANTHER" id="PTHR35529:SF2">
    <property type="entry name" value="SPORULATION PROTEIN YTAF-RELATED"/>
    <property type="match status" value="1"/>
</dbReference>
<feature type="transmembrane region" description="Helical" evidence="5">
    <location>
        <begin position="164"/>
        <end position="185"/>
    </location>
</feature>
<dbReference type="InterPro" id="IPR014205">
    <property type="entry name" value="Spore_YtaF"/>
</dbReference>
<dbReference type="InterPro" id="IPR003810">
    <property type="entry name" value="Mntp/YtaF"/>
</dbReference>
<evidence type="ECO:0000313" key="6">
    <source>
        <dbReference type="EMBL" id="RPF55390.1"/>
    </source>
</evidence>
<keyword evidence="7" id="KW-1185">Reference proteome</keyword>
<dbReference type="AlphaFoldDB" id="A0A3N5BJC5"/>
<sequence>MEGAFILDHLVLVLLLSFAVSFDSYFFGFTYSLKSIKVKKTTFLTVGLVTSMSFLTGYLLGGFLSLVIPRITEYLGGFIFVFVGCYVIWQWITEQREKFHQYYPNQSFRWNIRTIWYILKNPQMADVDHSGTISGKEALIVALALSFDSFGSGVGSAFTVLPFLLTALMVGMSSMLFLALGGLTGQFMQRFRWMQQLSFLPGLIFIMLGIWNITK</sequence>
<gene>
    <name evidence="6" type="ORF">EDC24_0261</name>
</gene>